<keyword evidence="4" id="KW-1185">Reference proteome</keyword>
<dbReference type="Proteomes" id="UP000694044">
    <property type="component" value="Unassembled WGS sequence"/>
</dbReference>
<keyword evidence="1" id="KW-1133">Transmembrane helix</keyword>
<evidence type="ECO:0000256" key="1">
    <source>
        <dbReference type="SAM" id="Phobius"/>
    </source>
</evidence>
<proteinExistence type="predicted"/>
<feature type="signal peptide" evidence="2">
    <location>
        <begin position="1"/>
        <end position="19"/>
    </location>
</feature>
<feature type="transmembrane region" description="Helical" evidence="1">
    <location>
        <begin position="31"/>
        <end position="52"/>
    </location>
</feature>
<keyword evidence="2" id="KW-0732">Signal</keyword>
<evidence type="ECO:0000313" key="3">
    <source>
        <dbReference type="EMBL" id="KAG7387211.1"/>
    </source>
</evidence>
<name>A0A8T1W1K0_9STRA</name>
<dbReference type="EMBL" id="JAGDFM010000084">
    <property type="protein sequence ID" value="KAG7387211.1"/>
    <property type="molecule type" value="Genomic_DNA"/>
</dbReference>
<keyword evidence="1" id="KW-0472">Membrane</keyword>
<sequence>MKLVRAFVLLSLDAAAVHAKPRSSISSLEEFWIFIGVVYAAVLVPLLAYFLYSIVSDPATGQVLTVMWARMKQQTVKWKYFVCTKPYKCHCTKCGHQFTQNVQKDVDDAISLKLLTLTLVNEIERVILFNGDGNFHGSLGHVRNVLRRVVWAVGFWGTVSGDLQQLASRVIWVNDLWGRIQHQGRRERRTLGRCRQLESAHLDEKCPIPRTSITSRVTVQATSAPAIEATQAARPIPGQ</sequence>
<protein>
    <submittedName>
        <fullName evidence="3">Uncharacterized protein</fullName>
    </submittedName>
</protein>
<keyword evidence="1" id="KW-0812">Transmembrane</keyword>
<evidence type="ECO:0000313" key="4">
    <source>
        <dbReference type="Proteomes" id="UP000694044"/>
    </source>
</evidence>
<reference evidence="3" key="1">
    <citation type="submission" date="2021-02" db="EMBL/GenBank/DDBJ databases">
        <authorList>
            <person name="Palmer J.M."/>
        </authorList>
    </citation>
    <scope>NUCLEOTIDE SEQUENCE</scope>
    <source>
        <strain evidence="3">SCRP734</strain>
    </source>
</reference>
<accession>A0A8T1W1K0</accession>
<evidence type="ECO:0000256" key="2">
    <source>
        <dbReference type="SAM" id="SignalP"/>
    </source>
</evidence>
<feature type="chain" id="PRO_5035871358" evidence="2">
    <location>
        <begin position="20"/>
        <end position="239"/>
    </location>
</feature>
<gene>
    <name evidence="3" type="ORF">PHYPSEUDO_014603</name>
</gene>
<organism evidence="3 4">
    <name type="scientific">Phytophthora pseudosyringae</name>
    <dbReference type="NCBI Taxonomy" id="221518"/>
    <lineage>
        <taxon>Eukaryota</taxon>
        <taxon>Sar</taxon>
        <taxon>Stramenopiles</taxon>
        <taxon>Oomycota</taxon>
        <taxon>Peronosporomycetes</taxon>
        <taxon>Peronosporales</taxon>
        <taxon>Peronosporaceae</taxon>
        <taxon>Phytophthora</taxon>
    </lineage>
</organism>
<dbReference type="AlphaFoldDB" id="A0A8T1W1K0"/>
<dbReference type="OrthoDB" id="439808at2759"/>
<comment type="caution">
    <text evidence="3">The sequence shown here is derived from an EMBL/GenBank/DDBJ whole genome shotgun (WGS) entry which is preliminary data.</text>
</comment>